<reference evidence="1" key="2">
    <citation type="submission" date="2021-03" db="UniProtKB">
        <authorList>
            <consortium name="EnsemblPlants"/>
        </authorList>
    </citation>
    <scope>IDENTIFICATION</scope>
</reference>
<dbReference type="Proteomes" id="UP000596661">
    <property type="component" value="Chromosome 6"/>
</dbReference>
<name>A0A803R468_CANSA</name>
<organism evidence="1 2">
    <name type="scientific">Cannabis sativa</name>
    <name type="common">Hemp</name>
    <name type="synonym">Marijuana</name>
    <dbReference type="NCBI Taxonomy" id="3483"/>
    <lineage>
        <taxon>Eukaryota</taxon>
        <taxon>Viridiplantae</taxon>
        <taxon>Streptophyta</taxon>
        <taxon>Embryophyta</taxon>
        <taxon>Tracheophyta</taxon>
        <taxon>Spermatophyta</taxon>
        <taxon>Magnoliopsida</taxon>
        <taxon>eudicotyledons</taxon>
        <taxon>Gunneridae</taxon>
        <taxon>Pentapetalae</taxon>
        <taxon>rosids</taxon>
        <taxon>fabids</taxon>
        <taxon>Rosales</taxon>
        <taxon>Cannabaceae</taxon>
        <taxon>Cannabis</taxon>
    </lineage>
</organism>
<reference evidence="1" key="1">
    <citation type="submission" date="2018-11" db="EMBL/GenBank/DDBJ databases">
        <authorList>
            <person name="Grassa J C."/>
        </authorList>
    </citation>
    <scope>NUCLEOTIDE SEQUENCE [LARGE SCALE GENOMIC DNA]</scope>
</reference>
<accession>A0A803R468</accession>
<keyword evidence="2" id="KW-1185">Reference proteome</keyword>
<protein>
    <submittedName>
        <fullName evidence="1">Uncharacterized protein</fullName>
    </submittedName>
</protein>
<sequence length="62" mass="7147">MTGSLAGLNLTGKGQREKLVLLYTHRESGMETQMIKVLFSLTFYIKYKMWFSIKLCISIQAQ</sequence>
<dbReference type="EMBL" id="UZAU01000570">
    <property type="status" value="NOT_ANNOTATED_CDS"/>
    <property type="molecule type" value="Genomic_DNA"/>
</dbReference>
<evidence type="ECO:0000313" key="2">
    <source>
        <dbReference type="Proteomes" id="UP000596661"/>
    </source>
</evidence>
<proteinExistence type="predicted"/>
<evidence type="ECO:0000313" key="1">
    <source>
        <dbReference type="EnsemblPlants" id="cds.novel_model_4892_5bd9a17a"/>
    </source>
</evidence>
<dbReference type="Gramene" id="novel_model_4892_5bd9a17a">
    <property type="protein sequence ID" value="cds.novel_model_4892_5bd9a17a"/>
    <property type="gene ID" value="novel_gene_2557_5bd9a17a"/>
</dbReference>
<dbReference type="EnsemblPlants" id="novel_model_4892_5bd9a17a">
    <property type="protein sequence ID" value="cds.novel_model_4892_5bd9a17a"/>
    <property type="gene ID" value="novel_gene_2557_5bd9a17a"/>
</dbReference>
<dbReference type="AlphaFoldDB" id="A0A803R468"/>